<dbReference type="GO" id="GO:0005886">
    <property type="term" value="C:plasma membrane"/>
    <property type="evidence" value="ECO:0007669"/>
    <property type="project" value="UniProtKB-SubCell"/>
</dbReference>
<dbReference type="Pfam" id="PF01810">
    <property type="entry name" value="LysE"/>
    <property type="match status" value="1"/>
</dbReference>
<keyword evidence="8" id="KW-1185">Reference proteome</keyword>
<dbReference type="PANTHER" id="PTHR30086:SF20">
    <property type="entry name" value="ARGININE EXPORTER PROTEIN ARGO-RELATED"/>
    <property type="match status" value="1"/>
</dbReference>
<protein>
    <submittedName>
        <fullName evidence="7">LysE family translocator</fullName>
    </submittedName>
</protein>
<dbReference type="PANTHER" id="PTHR30086">
    <property type="entry name" value="ARGININE EXPORTER PROTEIN ARGO"/>
    <property type="match status" value="1"/>
</dbReference>
<evidence type="ECO:0000256" key="5">
    <source>
        <dbReference type="ARBA" id="ARBA00023136"/>
    </source>
</evidence>
<feature type="transmembrane region" description="Helical" evidence="6">
    <location>
        <begin position="54"/>
        <end position="79"/>
    </location>
</feature>
<feature type="transmembrane region" description="Helical" evidence="6">
    <location>
        <begin position="85"/>
        <end position="106"/>
    </location>
</feature>
<feature type="transmembrane region" description="Helical" evidence="6">
    <location>
        <begin position="200"/>
        <end position="218"/>
    </location>
</feature>
<comment type="caution">
    <text evidence="7">The sequence shown here is derived from an EMBL/GenBank/DDBJ whole genome shotgun (WGS) entry which is preliminary data.</text>
</comment>
<accession>A0A3M0M0N6</accession>
<proteinExistence type="predicted"/>
<dbReference type="AlphaFoldDB" id="A0A3M0M0N6"/>
<keyword evidence="5 6" id="KW-0472">Membrane</keyword>
<keyword evidence="2" id="KW-1003">Cell membrane</keyword>
<organism evidence="7 8">
    <name type="scientific">Paracoccus alkanivorans</name>
    <dbReference type="NCBI Taxonomy" id="2116655"/>
    <lineage>
        <taxon>Bacteria</taxon>
        <taxon>Pseudomonadati</taxon>
        <taxon>Pseudomonadota</taxon>
        <taxon>Alphaproteobacteria</taxon>
        <taxon>Rhodobacterales</taxon>
        <taxon>Paracoccaceae</taxon>
        <taxon>Paracoccus</taxon>
    </lineage>
</organism>
<dbReference type="InterPro" id="IPR001123">
    <property type="entry name" value="LeuE-type"/>
</dbReference>
<keyword evidence="3 6" id="KW-0812">Transmembrane</keyword>
<evidence type="ECO:0000256" key="4">
    <source>
        <dbReference type="ARBA" id="ARBA00022989"/>
    </source>
</evidence>
<dbReference type="OrthoDB" id="9804822at2"/>
<comment type="subcellular location">
    <subcellularLocation>
        <location evidence="1">Cell membrane</location>
        <topology evidence="1">Multi-pass membrane protein</topology>
    </subcellularLocation>
</comment>
<feature type="transmembrane region" description="Helical" evidence="6">
    <location>
        <begin position="160"/>
        <end position="180"/>
    </location>
</feature>
<dbReference type="Proteomes" id="UP000273516">
    <property type="component" value="Unassembled WGS sequence"/>
</dbReference>
<keyword evidence="4 6" id="KW-1133">Transmembrane helix</keyword>
<evidence type="ECO:0000313" key="8">
    <source>
        <dbReference type="Proteomes" id="UP000273516"/>
    </source>
</evidence>
<evidence type="ECO:0000256" key="2">
    <source>
        <dbReference type="ARBA" id="ARBA00022475"/>
    </source>
</evidence>
<reference evidence="7 8" key="1">
    <citation type="submission" date="2018-07" db="EMBL/GenBank/DDBJ databases">
        <authorList>
            <person name="Zhang Y."/>
            <person name="Wang L."/>
            <person name="Ma S."/>
        </authorList>
    </citation>
    <scope>NUCLEOTIDE SEQUENCE [LARGE SCALE GENOMIC DNA]</scope>
    <source>
        <strain evidence="7 8">4-2</strain>
    </source>
</reference>
<sequence>MRQAVLAHHAYGGYMEILLPLITLAGVQLLAVISPGQSFIVVSKLALSSGRRSALGAALGMGAGSVIWAMSAIAGLAFILEKAAWLYGLMKLAGGLYLLFLAFKLWKHAPERPDLSAGSGRYVTPRQAFTLGLVTQLANPKVVVFFGSIFFALLPASSAPWVYVASLVIVFCNETGWYGFVSMFFSTARTQLVYFRAKTWIDRIMAGALGVIGIGLAMDARETLAR</sequence>
<evidence type="ECO:0000256" key="6">
    <source>
        <dbReference type="SAM" id="Phobius"/>
    </source>
</evidence>
<feature type="transmembrane region" description="Helical" evidence="6">
    <location>
        <begin position="127"/>
        <end position="154"/>
    </location>
</feature>
<evidence type="ECO:0000313" key="7">
    <source>
        <dbReference type="EMBL" id="RMC30985.1"/>
    </source>
</evidence>
<dbReference type="EMBL" id="QOKZ01000014">
    <property type="protein sequence ID" value="RMC30985.1"/>
    <property type="molecule type" value="Genomic_DNA"/>
</dbReference>
<gene>
    <name evidence="7" type="ORF">C9E81_21070</name>
</gene>
<name>A0A3M0M0N6_9RHOB</name>
<feature type="transmembrane region" description="Helical" evidence="6">
    <location>
        <begin position="17"/>
        <end position="42"/>
    </location>
</feature>
<evidence type="ECO:0000256" key="3">
    <source>
        <dbReference type="ARBA" id="ARBA00022692"/>
    </source>
</evidence>
<evidence type="ECO:0000256" key="1">
    <source>
        <dbReference type="ARBA" id="ARBA00004651"/>
    </source>
</evidence>
<dbReference type="GO" id="GO:0015171">
    <property type="term" value="F:amino acid transmembrane transporter activity"/>
    <property type="evidence" value="ECO:0007669"/>
    <property type="project" value="TreeGrafter"/>
</dbReference>